<gene>
    <name evidence="2" type="ORF">GA0070618_3246</name>
</gene>
<keyword evidence="3" id="KW-1185">Reference proteome</keyword>
<dbReference type="InterPro" id="IPR011437">
    <property type="entry name" value="DUF1540"/>
</dbReference>
<feature type="domain" description="DUF1540" evidence="1">
    <location>
        <begin position="13"/>
        <end position="43"/>
    </location>
</feature>
<evidence type="ECO:0000313" key="3">
    <source>
        <dbReference type="Proteomes" id="UP000198253"/>
    </source>
</evidence>
<dbReference type="Proteomes" id="UP000198253">
    <property type="component" value="Chromosome I"/>
</dbReference>
<evidence type="ECO:0000313" key="2">
    <source>
        <dbReference type="EMBL" id="SCF10506.1"/>
    </source>
</evidence>
<dbReference type="RefSeq" id="WP_088982379.1">
    <property type="nucleotide sequence ID" value="NZ_CP182316.1"/>
</dbReference>
<dbReference type="Pfam" id="PF07561">
    <property type="entry name" value="DUF1540"/>
    <property type="match status" value="2"/>
</dbReference>
<reference evidence="3" key="1">
    <citation type="submission" date="2016-06" db="EMBL/GenBank/DDBJ databases">
        <authorList>
            <person name="Varghese N."/>
            <person name="Submissions Spin"/>
        </authorList>
    </citation>
    <scope>NUCLEOTIDE SEQUENCE [LARGE SCALE GENOMIC DNA]</scope>
    <source>
        <strain evidence="3">DSM 43816</strain>
    </source>
</reference>
<accession>A0A1C4XQ56</accession>
<dbReference type="EMBL" id="LT607413">
    <property type="protein sequence ID" value="SCF10506.1"/>
    <property type="molecule type" value="Genomic_DNA"/>
</dbReference>
<evidence type="ECO:0000259" key="1">
    <source>
        <dbReference type="Pfam" id="PF07561"/>
    </source>
</evidence>
<protein>
    <recommendedName>
        <fullName evidence="1">DUF1540 domain-containing protein</fullName>
    </recommendedName>
</protein>
<organism evidence="2 3">
    <name type="scientific">Micromonospora echinospora</name>
    <name type="common">Micromonospora purpurea</name>
    <dbReference type="NCBI Taxonomy" id="1877"/>
    <lineage>
        <taxon>Bacteria</taxon>
        <taxon>Bacillati</taxon>
        <taxon>Actinomycetota</taxon>
        <taxon>Actinomycetes</taxon>
        <taxon>Micromonosporales</taxon>
        <taxon>Micromonosporaceae</taxon>
        <taxon>Micromonospora</taxon>
    </lineage>
</organism>
<dbReference type="InParanoid" id="A0A1C4XQ56"/>
<dbReference type="AlphaFoldDB" id="A0A1C4XQ56"/>
<dbReference type="OrthoDB" id="3213529at2"/>
<feature type="domain" description="DUF1540" evidence="1">
    <location>
        <begin position="62"/>
        <end position="92"/>
    </location>
</feature>
<proteinExistence type="predicted"/>
<name>A0A1C4XQ56_MICEC</name>
<sequence length="95" mass="10188">MTSAVQMPPVEECTVTRCSYNENGCRAFAITVGSSAHARCHTFVEMPVRGGIEMLVAQVGACQRADCRHNSELECHAPGIRVGEESADCLTYAPA</sequence>